<proteinExistence type="predicted"/>
<reference evidence="2" key="1">
    <citation type="journal article" date="2024" name="Proc. Natl. Acad. Sci. U.S.A.">
        <title>Extraordinary preservation of gene collinearity over three hundred million years revealed in homosporous lycophytes.</title>
        <authorList>
            <person name="Li C."/>
            <person name="Wickell D."/>
            <person name="Kuo L.Y."/>
            <person name="Chen X."/>
            <person name="Nie B."/>
            <person name="Liao X."/>
            <person name="Peng D."/>
            <person name="Ji J."/>
            <person name="Jenkins J."/>
            <person name="Williams M."/>
            <person name="Shu S."/>
            <person name="Plott C."/>
            <person name="Barry K."/>
            <person name="Rajasekar S."/>
            <person name="Grimwood J."/>
            <person name="Han X."/>
            <person name="Sun S."/>
            <person name="Hou Z."/>
            <person name="He W."/>
            <person name="Dai G."/>
            <person name="Sun C."/>
            <person name="Schmutz J."/>
            <person name="Leebens-Mack J.H."/>
            <person name="Li F.W."/>
            <person name="Wang L."/>
        </authorList>
    </citation>
    <scope>NUCLEOTIDE SEQUENCE [LARGE SCALE GENOMIC DNA]</scope>
    <source>
        <strain evidence="2">cv. PW_Plant_1</strain>
    </source>
</reference>
<comment type="caution">
    <text evidence="1">The sequence shown here is derived from an EMBL/GenBank/DDBJ whole genome shotgun (WGS) entry which is preliminary data.</text>
</comment>
<organism evidence="1 2">
    <name type="scientific">Diphasiastrum complanatum</name>
    <name type="common">Issler's clubmoss</name>
    <name type="synonym">Lycopodium complanatum</name>
    <dbReference type="NCBI Taxonomy" id="34168"/>
    <lineage>
        <taxon>Eukaryota</taxon>
        <taxon>Viridiplantae</taxon>
        <taxon>Streptophyta</taxon>
        <taxon>Embryophyta</taxon>
        <taxon>Tracheophyta</taxon>
        <taxon>Lycopodiopsida</taxon>
        <taxon>Lycopodiales</taxon>
        <taxon>Lycopodiaceae</taxon>
        <taxon>Lycopodioideae</taxon>
        <taxon>Diphasiastrum</taxon>
    </lineage>
</organism>
<protein>
    <submittedName>
        <fullName evidence="1">Uncharacterized protein</fullName>
    </submittedName>
</protein>
<dbReference type="EMBL" id="CM055098">
    <property type="protein sequence ID" value="KAJ7550310.1"/>
    <property type="molecule type" value="Genomic_DNA"/>
</dbReference>
<keyword evidence="2" id="KW-1185">Reference proteome</keyword>
<evidence type="ECO:0000313" key="1">
    <source>
        <dbReference type="EMBL" id="KAJ7550310.1"/>
    </source>
</evidence>
<dbReference type="Proteomes" id="UP001162992">
    <property type="component" value="Chromosome 7"/>
</dbReference>
<accession>A0ACC2D872</accession>
<gene>
    <name evidence="1" type="ORF">O6H91_07G094400</name>
</gene>
<name>A0ACC2D872_DIPCM</name>
<sequence length="129" mass="14498">MEWVALMERGLSSTETGRLSSETGFLSSTEAASLYRCRLRHAALLTLHRYTQGWHMSGSRGSEPPEGADTLLRNTAEVAWIRQALLFTDTHRVASVQNRRSWSRGPLFLITEHRWPSGTSRLTALSLLS</sequence>
<evidence type="ECO:0000313" key="2">
    <source>
        <dbReference type="Proteomes" id="UP001162992"/>
    </source>
</evidence>